<evidence type="ECO:0000313" key="2">
    <source>
        <dbReference type="Proteomes" id="UP000827872"/>
    </source>
</evidence>
<proteinExistence type="predicted"/>
<accession>A0ACB8E4Y1</accession>
<keyword evidence="2" id="KW-1185">Reference proteome</keyword>
<reference evidence="1" key="1">
    <citation type="submission" date="2021-08" db="EMBL/GenBank/DDBJ databases">
        <title>The first chromosome-level gecko genome reveals the dynamic sex chromosomes of Neotropical dwarf geckos (Sphaerodactylidae: Sphaerodactylus).</title>
        <authorList>
            <person name="Pinto B.J."/>
            <person name="Keating S.E."/>
            <person name="Gamble T."/>
        </authorList>
    </citation>
    <scope>NUCLEOTIDE SEQUENCE</scope>
    <source>
        <strain evidence="1">TG3544</strain>
    </source>
</reference>
<comment type="caution">
    <text evidence="1">The sequence shown here is derived from an EMBL/GenBank/DDBJ whole genome shotgun (WGS) entry which is preliminary data.</text>
</comment>
<evidence type="ECO:0000313" key="1">
    <source>
        <dbReference type="EMBL" id="KAH7987343.1"/>
    </source>
</evidence>
<dbReference type="Proteomes" id="UP000827872">
    <property type="component" value="Linkage Group LG17"/>
</dbReference>
<protein>
    <submittedName>
        <fullName evidence="1">Uncharacterized protein</fullName>
    </submittedName>
</protein>
<organism evidence="1 2">
    <name type="scientific">Sphaerodactylus townsendi</name>
    <dbReference type="NCBI Taxonomy" id="933632"/>
    <lineage>
        <taxon>Eukaryota</taxon>
        <taxon>Metazoa</taxon>
        <taxon>Chordata</taxon>
        <taxon>Craniata</taxon>
        <taxon>Vertebrata</taxon>
        <taxon>Euteleostomi</taxon>
        <taxon>Lepidosauria</taxon>
        <taxon>Squamata</taxon>
        <taxon>Bifurcata</taxon>
        <taxon>Gekkota</taxon>
        <taxon>Sphaerodactylidae</taxon>
        <taxon>Sphaerodactylus</taxon>
    </lineage>
</organism>
<dbReference type="EMBL" id="CM037630">
    <property type="protein sequence ID" value="KAH7987343.1"/>
    <property type="molecule type" value="Genomic_DNA"/>
</dbReference>
<sequence>MTQLTGSQRHKLLVPQKTNSDTQAGWRPLRFCIHLSQRKRKFGLRRQFLTTHEWTDHPFQSLGGKSKATAFGKGTACGILLWQGKERRIITRQERRGISWGETPSTSSNIPKRCPYQGPDHSLICST</sequence>
<gene>
    <name evidence="1" type="ORF">K3G42_003643</name>
</gene>
<name>A0ACB8E4Y1_9SAUR</name>